<gene>
    <name evidence="7" type="ORF">DPV69_14495</name>
</gene>
<evidence type="ECO:0000256" key="3">
    <source>
        <dbReference type="ARBA" id="ARBA00023157"/>
    </source>
</evidence>
<dbReference type="PROSITE" id="PS51352">
    <property type="entry name" value="THIOREDOXIN_2"/>
    <property type="match status" value="1"/>
</dbReference>
<protein>
    <submittedName>
        <fullName evidence="7">AhpC/TSA family protein</fullName>
    </submittedName>
</protein>
<dbReference type="InterPro" id="IPR036249">
    <property type="entry name" value="Thioredoxin-like_sf"/>
</dbReference>
<dbReference type="GO" id="GO:0016491">
    <property type="term" value="F:oxidoreductase activity"/>
    <property type="evidence" value="ECO:0007669"/>
    <property type="project" value="InterPro"/>
</dbReference>
<comment type="subcellular location">
    <subcellularLocation>
        <location evidence="1">Cell envelope</location>
    </subcellularLocation>
</comment>
<dbReference type="SUPFAM" id="SSF52833">
    <property type="entry name" value="Thioredoxin-like"/>
    <property type="match status" value="1"/>
</dbReference>
<keyword evidence="4" id="KW-0676">Redox-active center</keyword>
<dbReference type="EMBL" id="SAYW01000004">
    <property type="protein sequence ID" value="RWU06493.1"/>
    <property type="molecule type" value="Genomic_DNA"/>
</dbReference>
<name>A0A443YRV1_9SPHI</name>
<evidence type="ECO:0000256" key="1">
    <source>
        <dbReference type="ARBA" id="ARBA00004196"/>
    </source>
</evidence>
<dbReference type="InterPro" id="IPR050553">
    <property type="entry name" value="Thioredoxin_ResA/DsbE_sf"/>
</dbReference>
<organism evidence="7 8">
    <name type="scientific">Pedobacter chitinilyticus</name>
    <dbReference type="NCBI Taxonomy" id="2233776"/>
    <lineage>
        <taxon>Bacteria</taxon>
        <taxon>Pseudomonadati</taxon>
        <taxon>Bacteroidota</taxon>
        <taxon>Sphingobacteriia</taxon>
        <taxon>Sphingobacteriales</taxon>
        <taxon>Sphingobacteriaceae</taxon>
        <taxon>Pedobacter</taxon>
    </lineage>
</organism>
<feature type="chain" id="PRO_5019107853" evidence="5">
    <location>
        <begin position="20"/>
        <end position="359"/>
    </location>
</feature>
<proteinExistence type="predicted"/>
<dbReference type="Proteomes" id="UP000284120">
    <property type="component" value="Unassembled WGS sequence"/>
</dbReference>
<dbReference type="PANTHER" id="PTHR42852:SF6">
    <property type="entry name" value="THIOL:DISULFIDE INTERCHANGE PROTEIN DSBE"/>
    <property type="match status" value="1"/>
</dbReference>
<keyword evidence="8" id="KW-1185">Reference proteome</keyword>
<dbReference type="OrthoDB" id="750178at2"/>
<sequence length="359" mass="40415">MNKTIVLTFLLFANIIAFAQNFKIEGTVEGLENGTWLYLKLSSPQDMIDSTQVANGKFTLKGKLAEPATQVVLLTKNYTNYVFFWLENKNITMILKGGEFKKGIIKGSATQTENEEIQKIIQPIGLKEDSLRTAFSKTTDPSLKSELRKQIANIKHEEYTAYFNYAKNHPNSLIIANITDVYSTTWGKEKTKNIYQLFTPSIQKTTYAKNINSFLTLSQEVKIGGKYADFEQANTDGKKVKLSDIKGKYILLEFWGSWCGPCREENPELVKTYNAYKAKGFEILGVAADNNKAQWLKAIKDDKLPWENVCDLKGDKNEAGLIYGINAYPTNFLIDENGIIIAKNLRGKALTAKLADLLP</sequence>
<feature type="signal peptide" evidence="5">
    <location>
        <begin position="1"/>
        <end position="19"/>
    </location>
</feature>
<evidence type="ECO:0000259" key="6">
    <source>
        <dbReference type="PROSITE" id="PS51352"/>
    </source>
</evidence>
<dbReference type="PROSITE" id="PS00194">
    <property type="entry name" value="THIOREDOXIN_1"/>
    <property type="match status" value="1"/>
</dbReference>
<dbReference type="InterPro" id="IPR000866">
    <property type="entry name" value="AhpC/TSA"/>
</dbReference>
<keyword evidence="5" id="KW-0732">Signal</keyword>
<feature type="domain" description="Thioredoxin" evidence="6">
    <location>
        <begin position="221"/>
        <end position="359"/>
    </location>
</feature>
<dbReference type="GO" id="GO:0030313">
    <property type="term" value="C:cell envelope"/>
    <property type="evidence" value="ECO:0007669"/>
    <property type="project" value="UniProtKB-SubCell"/>
</dbReference>
<dbReference type="PANTHER" id="PTHR42852">
    <property type="entry name" value="THIOL:DISULFIDE INTERCHANGE PROTEIN DSBE"/>
    <property type="match status" value="1"/>
</dbReference>
<accession>A0A443YRV1</accession>
<dbReference type="Gene3D" id="3.40.30.10">
    <property type="entry name" value="Glutaredoxin"/>
    <property type="match status" value="1"/>
</dbReference>
<dbReference type="GO" id="GO:0016209">
    <property type="term" value="F:antioxidant activity"/>
    <property type="evidence" value="ECO:0007669"/>
    <property type="project" value="InterPro"/>
</dbReference>
<keyword evidence="2" id="KW-0201">Cytochrome c-type biogenesis</keyword>
<dbReference type="InterPro" id="IPR017937">
    <property type="entry name" value="Thioredoxin_CS"/>
</dbReference>
<dbReference type="CDD" id="cd02966">
    <property type="entry name" value="TlpA_like_family"/>
    <property type="match status" value="1"/>
</dbReference>
<evidence type="ECO:0000256" key="5">
    <source>
        <dbReference type="SAM" id="SignalP"/>
    </source>
</evidence>
<dbReference type="GO" id="GO:0017004">
    <property type="term" value="P:cytochrome complex assembly"/>
    <property type="evidence" value="ECO:0007669"/>
    <property type="project" value="UniProtKB-KW"/>
</dbReference>
<dbReference type="InterPro" id="IPR013766">
    <property type="entry name" value="Thioredoxin_domain"/>
</dbReference>
<dbReference type="RefSeq" id="WP_113648103.1">
    <property type="nucleotide sequence ID" value="NZ_QMHN01000004.1"/>
</dbReference>
<evidence type="ECO:0000256" key="4">
    <source>
        <dbReference type="ARBA" id="ARBA00023284"/>
    </source>
</evidence>
<dbReference type="Pfam" id="PF00578">
    <property type="entry name" value="AhpC-TSA"/>
    <property type="match status" value="1"/>
</dbReference>
<keyword evidence="3" id="KW-1015">Disulfide bond</keyword>
<dbReference type="Pfam" id="PF14289">
    <property type="entry name" value="DUF4369"/>
    <property type="match status" value="1"/>
</dbReference>
<reference evidence="7 8" key="1">
    <citation type="submission" date="2018-06" db="EMBL/GenBank/DDBJ databases">
        <title>Pedobacter endophyticus sp. nov., an endophytic bacterium isolated from a leaf of Triticum aestivum.</title>
        <authorList>
            <person name="Zhang L."/>
        </authorList>
    </citation>
    <scope>NUCLEOTIDE SEQUENCE [LARGE SCALE GENOMIC DNA]</scope>
    <source>
        <strain evidence="7 8">CM134L-2</strain>
    </source>
</reference>
<dbReference type="AlphaFoldDB" id="A0A443YRV1"/>
<evidence type="ECO:0000313" key="7">
    <source>
        <dbReference type="EMBL" id="RWU06493.1"/>
    </source>
</evidence>
<evidence type="ECO:0000256" key="2">
    <source>
        <dbReference type="ARBA" id="ARBA00022748"/>
    </source>
</evidence>
<comment type="caution">
    <text evidence="7">The sequence shown here is derived from an EMBL/GenBank/DDBJ whole genome shotgun (WGS) entry which is preliminary data.</text>
</comment>
<evidence type="ECO:0000313" key="8">
    <source>
        <dbReference type="Proteomes" id="UP000284120"/>
    </source>
</evidence>
<dbReference type="InterPro" id="IPR025380">
    <property type="entry name" value="DUF4369"/>
</dbReference>